<dbReference type="OrthoDB" id="3594103at2759"/>
<organism evidence="2 3">
    <name type="scientific">Gnomoniopsis smithogilvyi</name>
    <dbReference type="NCBI Taxonomy" id="1191159"/>
    <lineage>
        <taxon>Eukaryota</taxon>
        <taxon>Fungi</taxon>
        <taxon>Dikarya</taxon>
        <taxon>Ascomycota</taxon>
        <taxon>Pezizomycotina</taxon>
        <taxon>Sordariomycetes</taxon>
        <taxon>Sordariomycetidae</taxon>
        <taxon>Diaporthales</taxon>
        <taxon>Gnomoniaceae</taxon>
        <taxon>Gnomoniopsis</taxon>
    </lineage>
</organism>
<evidence type="ECO:0000256" key="1">
    <source>
        <dbReference type="SAM" id="MobiDB-lite"/>
    </source>
</evidence>
<dbReference type="PANTHER" id="PTHR37538">
    <property type="entry name" value="BTB DOMAIN-CONTAINING PROTEIN"/>
    <property type="match status" value="1"/>
</dbReference>
<feature type="region of interest" description="Disordered" evidence="1">
    <location>
        <begin position="272"/>
        <end position="306"/>
    </location>
</feature>
<proteinExistence type="predicted"/>
<dbReference type="PANTHER" id="PTHR37538:SF1">
    <property type="entry name" value="BTB DOMAIN-CONTAINING PROTEIN"/>
    <property type="match status" value="1"/>
</dbReference>
<feature type="compositionally biased region" description="Polar residues" evidence="1">
    <location>
        <begin position="220"/>
        <end position="241"/>
    </location>
</feature>
<protein>
    <submittedName>
        <fullName evidence="2">Uncharacterized protein</fullName>
    </submittedName>
</protein>
<feature type="region of interest" description="Disordered" evidence="1">
    <location>
        <begin position="1"/>
        <end position="25"/>
    </location>
</feature>
<feature type="compositionally biased region" description="Polar residues" evidence="1">
    <location>
        <begin position="1"/>
        <end position="22"/>
    </location>
</feature>
<gene>
    <name evidence="2" type="ORF">N0V93_000044</name>
</gene>
<evidence type="ECO:0000313" key="3">
    <source>
        <dbReference type="Proteomes" id="UP001140453"/>
    </source>
</evidence>
<comment type="caution">
    <text evidence="2">The sequence shown here is derived from an EMBL/GenBank/DDBJ whole genome shotgun (WGS) entry which is preliminary data.</text>
</comment>
<evidence type="ECO:0000313" key="2">
    <source>
        <dbReference type="EMBL" id="KAJ4395830.1"/>
    </source>
</evidence>
<keyword evidence="3" id="KW-1185">Reference proteome</keyword>
<dbReference type="AlphaFoldDB" id="A0A9W8Z1J1"/>
<reference evidence="2" key="1">
    <citation type="submission" date="2022-10" db="EMBL/GenBank/DDBJ databases">
        <title>Tapping the CABI collections for fungal endophytes: first genome assemblies for Collariella, Neodidymelliopsis, Ascochyta clinopodiicola, Didymella pomorum, Didymosphaeria variabile, Neocosmospora piperis and Neocucurbitaria cava.</title>
        <authorList>
            <person name="Hill R."/>
        </authorList>
    </citation>
    <scope>NUCLEOTIDE SEQUENCE</scope>
    <source>
        <strain evidence="2">IMI 355082</strain>
    </source>
</reference>
<dbReference type="Proteomes" id="UP001140453">
    <property type="component" value="Unassembled WGS sequence"/>
</dbReference>
<name>A0A9W8Z1J1_9PEZI</name>
<dbReference type="EMBL" id="JAPEVB010000001">
    <property type="protein sequence ID" value="KAJ4395830.1"/>
    <property type="molecule type" value="Genomic_DNA"/>
</dbReference>
<feature type="region of interest" description="Disordered" evidence="1">
    <location>
        <begin position="220"/>
        <end position="253"/>
    </location>
</feature>
<sequence>MGRPNLSSTPASSAGNLGNPVNHTPRKSPYLSTRILVFCGDLSIPFSIPEDLVRQCPKIWSQLLPESSEICLQGITEAVGHAIIHYLHTGAYQCLLQDESSPSDTTIAEYIISIQVYAAAQAYEMPVLAKQAAREAESLSDNLDITTILSVLEEEYPRPSVDDKWISHYLRSHIRALSTQHKPSSAGGNSGQRTTSIAQICVQSLIEICQANLGPNGSVDVTANEDSNGLRSVTASGSPSALSEHPLDDPDAELLEDAPVPEAVLYPEEPSVVEEQPFAEEDPLPEAEPYPNEPSVVEAEPCPEEDLVSQIEYHSGSPVQEAEGYNLERPSIAVAATWDLPESIRARTMGVHSQ</sequence>
<accession>A0A9W8Z1J1</accession>